<keyword evidence="1" id="KW-0472">Membrane</keyword>
<dbReference type="EMBL" id="SODO01000024">
    <property type="protein sequence ID" value="TDW53981.1"/>
    <property type="molecule type" value="Genomic_DNA"/>
</dbReference>
<evidence type="ECO:0000313" key="3">
    <source>
        <dbReference type="Proteomes" id="UP000295058"/>
    </source>
</evidence>
<feature type="transmembrane region" description="Helical" evidence="1">
    <location>
        <begin position="100"/>
        <end position="119"/>
    </location>
</feature>
<evidence type="ECO:0000256" key="1">
    <source>
        <dbReference type="SAM" id="Phobius"/>
    </source>
</evidence>
<dbReference type="Proteomes" id="UP000295058">
    <property type="component" value="Unassembled WGS sequence"/>
</dbReference>
<gene>
    <name evidence="2" type="ORF">LY04_03553</name>
</gene>
<sequence length="324" mass="38158">MMNYYTHTAYRSDNIPDLPPPPAGNSGFWAQMGLRAGRKLQYNNKEVLQTDLALRWKPSEIRAQEQEPASSMLDNFCTHERISTVQPPFWFRLIIFLEKFARWGIGPIIIVMFLVEITIYSLNMLPNVDKYNTLSIKTFQVTITFILIAFTCALPAYIIGEVFPRLNIKLNAFPVFELNRRTGMVTVYRKGKLYYSHPFVEFDAYLGTLADHQGSPHYFMNLVHRYHQYDRACGLSDLTSRIYREDNIYTLWPMIQQYMDVTRPLPDMLFLEPYRQLDPTTKAHDAATGRPERYWRDMSDEEYERIIHQQDAEQRKALKRDGLR</sequence>
<name>A0ABY2EU51_9GAMM</name>
<proteinExistence type="predicted"/>
<feature type="transmembrane region" description="Helical" evidence="1">
    <location>
        <begin position="139"/>
        <end position="159"/>
    </location>
</feature>
<protein>
    <submittedName>
        <fullName evidence="2">Uncharacterized protein</fullName>
    </submittedName>
</protein>
<accession>A0ABY2EU51</accession>
<dbReference type="RefSeq" id="WP_094279790.1">
    <property type="nucleotide sequence ID" value="NZ_NQJF01000022.1"/>
</dbReference>
<organism evidence="2 3">
    <name type="scientific">Oceanimonas baumannii</name>
    <dbReference type="NCBI Taxonomy" id="129578"/>
    <lineage>
        <taxon>Bacteria</taxon>
        <taxon>Pseudomonadati</taxon>
        <taxon>Pseudomonadota</taxon>
        <taxon>Gammaproteobacteria</taxon>
        <taxon>Aeromonadales</taxon>
        <taxon>Aeromonadaceae</taxon>
        <taxon>Oceanimonas</taxon>
    </lineage>
</organism>
<evidence type="ECO:0000313" key="2">
    <source>
        <dbReference type="EMBL" id="TDW53981.1"/>
    </source>
</evidence>
<comment type="caution">
    <text evidence="2">The sequence shown here is derived from an EMBL/GenBank/DDBJ whole genome shotgun (WGS) entry which is preliminary data.</text>
</comment>
<keyword evidence="1" id="KW-0812">Transmembrane</keyword>
<keyword evidence="1" id="KW-1133">Transmembrane helix</keyword>
<reference evidence="2 3" key="1">
    <citation type="submission" date="2019-03" db="EMBL/GenBank/DDBJ databases">
        <title>Genomic Encyclopedia of Archaeal and Bacterial Type Strains, Phase II (KMG-II): from individual species to whole genera.</title>
        <authorList>
            <person name="Goeker M."/>
        </authorList>
    </citation>
    <scope>NUCLEOTIDE SEQUENCE [LARGE SCALE GENOMIC DNA]</scope>
    <source>
        <strain evidence="2 3">DSM 15594</strain>
    </source>
</reference>
<keyword evidence="3" id="KW-1185">Reference proteome</keyword>